<name>A0AAV9XLD8_9PEZI</name>
<feature type="compositionally biased region" description="Basic and acidic residues" evidence="1">
    <location>
        <begin position="840"/>
        <end position="879"/>
    </location>
</feature>
<accession>A0AAV9XLD8</accession>
<evidence type="ECO:0000256" key="1">
    <source>
        <dbReference type="SAM" id="MobiDB-lite"/>
    </source>
</evidence>
<feature type="compositionally biased region" description="Basic and acidic residues" evidence="1">
    <location>
        <begin position="301"/>
        <end position="313"/>
    </location>
</feature>
<feature type="region of interest" description="Disordered" evidence="1">
    <location>
        <begin position="360"/>
        <end position="399"/>
    </location>
</feature>
<feature type="region of interest" description="Disordered" evidence="1">
    <location>
        <begin position="1101"/>
        <end position="1129"/>
    </location>
</feature>
<comment type="caution">
    <text evidence="2">The sequence shown here is derived from an EMBL/GenBank/DDBJ whole genome shotgun (WGS) entry which is preliminary data.</text>
</comment>
<feature type="region of interest" description="Disordered" evidence="1">
    <location>
        <begin position="1054"/>
        <end position="1079"/>
    </location>
</feature>
<dbReference type="AlphaFoldDB" id="A0AAV9XLD8"/>
<feature type="compositionally biased region" description="Acidic residues" evidence="1">
    <location>
        <begin position="887"/>
        <end position="896"/>
    </location>
</feature>
<protein>
    <submittedName>
        <fullName evidence="2">Uncharacterized protein</fullName>
    </submittedName>
</protein>
<proteinExistence type="predicted"/>
<gene>
    <name evidence="2" type="ORF">TWF694_006730</name>
</gene>
<feature type="compositionally biased region" description="Basic and acidic residues" evidence="1">
    <location>
        <begin position="694"/>
        <end position="704"/>
    </location>
</feature>
<feature type="region of interest" description="Disordered" evidence="1">
    <location>
        <begin position="973"/>
        <end position="993"/>
    </location>
</feature>
<feature type="compositionally biased region" description="Pro residues" evidence="1">
    <location>
        <begin position="554"/>
        <end position="571"/>
    </location>
</feature>
<feature type="region of interest" description="Disordered" evidence="1">
    <location>
        <begin position="820"/>
        <end position="903"/>
    </location>
</feature>
<organism evidence="2 3">
    <name type="scientific">Orbilia ellipsospora</name>
    <dbReference type="NCBI Taxonomy" id="2528407"/>
    <lineage>
        <taxon>Eukaryota</taxon>
        <taxon>Fungi</taxon>
        <taxon>Dikarya</taxon>
        <taxon>Ascomycota</taxon>
        <taxon>Pezizomycotina</taxon>
        <taxon>Orbiliomycetes</taxon>
        <taxon>Orbiliales</taxon>
        <taxon>Orbiliaceae</taxon>
        <taxon>Orbilia</taxon>
    </lineage>
</organism>
<feature type="compositionally biased region" description="Basic and acidic residues" evidence="1">
    <location>
        <begin position="595"/>
        <end position="610"/>
    </location>
</feature>
<feature type="region of interest" description="Disordered" evidence="1">
    <location>
        <begin position="666"/>
        <end position="782"/>
    </location>
</feature>
<feature type="compositionally biased region" description="Basic and acidic residues" evidence="1">
    <location>
        <begin position="477"/>
        <end position="494"/>
    </location>
</feature>
<feature type="compositionally biased region" description="Basic and acidic residues" evidence="1">
    <location>
        <begin position="1063"/>
        <end position="1079"/>
    </location>
</feature>
<feature type="region of interest" description="Disordered" evidence="1">
    <location>
        <begin position="466"/>
        <end position="645"/>
    </location>
</feature>
<dbReference type="EMBL" id="JAVHJO010000002">
    <property type="protein sequence ID" value="KAK6542788.1"/>
    <property type="molecule type" value="Genomic_DNA"/>
</dbReference>
<feature type="region of interest" description="Disordered" evidence="1">
    <location>
        <begin position="163"/>
        <end position="182"/>
    </location>
</feature>
<feature type="region of interest" description="Disordered" evidence="1">
    <location>
        <begin position="277"/>
        <end position="313"/>
    </location>
</feature>
<feature type="compositionally biased region" description="Polar residues" evidence="1">
    <location>
        <begin position="983"/>
        <end position="993"/>
    </location>
</feature>
<feature type="region of interest" description="Disordered" evidence="1">
    <location>
        <begin position="30"/>
        <end position="63"/>
    </location>
</feature>
<reference evidence="2 3" key="1">
    <citation type="submission" date="2019-10" db="EMBL/GenBank/DDBJ databases">
        <authorList>
            <person name="Palmer J.M."/>
        </authorList>
    </citation>
    <scope>NUCLEOTIDE SEQUENCE [LARGE SCALE GENOMIC DNA]</scope>
    <source>
        <strain evidence="2 3">TWF694</strain>
    </source>
</reference>
<keyword evidence="3" id="KW-1185">Reference proteome</keyword>
<feature type="region of interest" description="Disordered" evidence="1">
    <location>
        <begin position="430"/>
        <end position="453"/>
    </location>
</feature>
<feature type="compositionally biased region" description="Polar residues" evidence="1">
    <location>
        <begin position="1120"/>
        <end position="1129"/>
    </location>
</feature>
<feature type="compositionally biased region" description="Basic residues" evidence="1">
    <location>
        <begin position="615"/>
        <end position="628"/>
    </location>
</feature>
<evidence type="ECO:0000313" key="3">
    <source>
        <dbReference type="Proteomes" id="UP001365542"/>
    </source>
</evidence>
<dbReference type="Proteomes" id="UP001365542">
    <property type="component" value="Unassembled WGS sequence"/>
</dbReference>
<feature type="compositionally biased region" description="Polar residues" evidence="1">
    <location>
        <begin position="163"/>
        <end position="175"/>
    </location>
</feature>
<feature type="compositionally biased region" description="Polar residues" evidence="1">
    <location>
        <begin position="682"/>
        <end position="691"/>
    </location>
</feature>
<sequence length="1129" mass="122425">MSQVRRRFSLHQRSKKVTIGPLGFDVPIKSDPTAFPHDDQVDAEDQLSDVDYSNAGPERDAKRRRIEDHARDYLCGRPLDIYTASLRGPVTKSYWGESAAVTGTIWELRASEWKSETLKTERDSRRQMIQRSRQSLSVPGSSQKRISVTWTATKPFATVSKQNEDISISDSQQPTERLLASSPANKIESRILDVEDLPEDATPIPSFSERLNSLKRSQWARDADINHLEPVVPATSPTGNCSNLLDELAMVDDMQMLKSAVPAVQEPGNVRGLLQGEVSANKPSGARRKEQSKPGHTWISKGKDPMVENGDTKPVDITLQSKSALETLIVPKETTIGFDLKMLDQIKSGLESDDTSFFRNSRESQENGSGHSPATALKKSLPKVNTRKSTNLQQPPSPTAQAILRKAIKPTTAVKRGELGNGLSLKEIIAKTNGTSRPNKRPKKLKPIGPPIELETPHLEVNETVAPVEELQPVPAKEAESTAKFEGPDERVVDQDASSNRAAEGDAEGQPEGTDAINGLRDATINPDGDNVADRGPAEVPVPEDSAMETQPETQPPPRLSQMPTPLPPSPLQLLNAAKHGTPNIPETVIEEETPEKHVPVDTSLKENEPAFHPGPRRAKRTAPKPRSARTVDPQPSSNEELKAAITARKIATPISRLHQKMAEFSPVSPMVAPPVSPIPESQPQLDSQKSSIRRQDQLREEQQKGSSQLSSPPPSSPPAEGISTAKEIQPREPVVEVPASSKDAVTAEPIAATDPGFELEPASNGAPLSPPQDHHEEESTIEFSSAQFRKIAESMRNAGPVAIPLGTGETIISYIPASLPEPVDTPAQPSAGTLATGEHPSEIPRLEPIEQQAKERLEPGEKLSDKRQAPTEKKHDDVPTATAETTTEDSIDSQDLDLPPKRKISEPAVLVPETPSMNTQASRVPIPDSFKKAITAPINLALQTPGAPLPPPFVPISTGGFAAHDNDDDVIITSPIDPRATAPTNGDRTMSVTVSSPVNTIEFTPFREIASPRLPTQQSNADDVGDISVHEPTTVMSPFTFSQFMKPVESQYEVSDMVSGKDGGENGQDDRPSSYDFEHVLGGVDDYLMSDVYDVEAEARQLSESQSFGKDAGGKGGLLSNQRTSVRR</sequence>
<evidence type="ECO:0000313" key="2">
    <source>
        <dbReference type="EMBL" id="KAK6542788.1"/>
    </source>
</evidence>